<evidence type="ECO:0000256" key="6">
    <source>
        <dbReference type="ARBA" id="ARBA00023136"/>
    </source>
</evidence>
<protein>
    <recommendedName>
        <fullName evidence="7">Phosphate transporter</fullName>
    </recommendedName>
</protein>
<dbReference type="EMBL" id="JAEPQZ010000006">
    <property type="protein sequence ID" value="KAG2179788.1"/>
    <property type="molecule type" value="Genomic_DNA"/>
</dbReference>
<keyword evidence="4 7" id="KW-0812">Transmembrane</keyword>
<feature type="transmembrane region" description="Helical" evidence="7">
    <location>
        <begin position="409"/>
        <end position="430"/>
    </location>
</feature>
<sequence length="531" mass="57124">MDFVSIAPHSFTYIFAIGMILAFFDAFGIGANDVANSFASSVGSKTLTLFQACCIAVFTEFLGAFLMGSSTADTIRGNIISLDDFANQPGTLMLAMLCAIAGAATWVLIACRMGWPVSTTHSVVGAMIGVGVAGFGFGSVDWTWSGIGSIIASWVISPICSGLVCAFLILITQLLVLKSENSFSRGLIALPFYFFVTLAINVFYIVFKGSPGLSLSKLPLGTVFGISFGISGAVFLWTWFFLKPFLKRRLGAGENLKWYHVFVTPFVSKRETAGTLESAQSTIAEGEASPDEKGDHHDEFISAESIPLPEDEEVKNDNFVVKGFKMFKAKMDRGIDDGLDQDDKLREIHANAQKYDEKTERLFSFLQVITACFCSFAHGSNDVANAVGPISTIYSIWETGTVASTKSTIPWWILLYGGIGIDVGLVVYGYRTMSTLGHKITYLSPSRGFAVELGTALTVLTCSKLGLPVSTTHCVTGATAAVGLMNKNGYKSLNWKALGLVFSSWVLTLPAAALMSGLLFAFVANSPQIIH</sequence>
<feature type="transmembrane region" description="Helical" evidence="7">
    <location>
        <begin position="123"/>
        <end position="144"/>
    </location>
</feature>
<feature type="transmembrane region" description="Helical" evidence="7">
    <location>
        <begin position="12"/>
        <end position="35"/>
    </location>
</feature>
<feature type="transmembrane region" description="Helical" evidence="7">
    <location>
        <begin position="47"/>
        <end position="72"/>
    </location>
</feature>
<feature type="transmembrane region" description="Helical" evidence="7">
    <location>
        <begin position="362"/>
        <end position="379"/>
    </location>
</feature>
<proteinExistence type="inferred from homology"/>
<dbReference type="Proteomes" id="UP000654370">
    <property type="component" value="Unassembled WGS sequence"/>
</dbReference>
<evidence type="ECO:0000256" key="1">
    <source>
        <dbReference type="ARBA" id="ARBA00004141"/>
    </source>
</evidence>
<keyword evidence="2 7" id="KW-0813">Transport</keyword>
<evidence type="ECO:0000256" key="4">
    <source>
        <dbReference type="ARBA" id="ARBA00022692"/>
    </source>
</evidence>
<accession>A0A8H7PTY6</accession>
<dbReference type="OrthoDB" id="260807at2759"/>
<reference evidence="8" key="1">
    <citation type="submission" date="2020-12" db="EMBL/GenBank/DDBJ databases">
        <title>Metabolic potential, ecology and presence of endohyphal bacteria is reflected in genomic diversity of Mucoromycotina.</title>
        <authorList>
            <person name="Muszewska A."/>
            <person name="Okrasinska A."/>
            <person name="Steczkiewicz K."/>
            <person name="Drgas O."/>
            <person name="Orlowska M."/>
            <person name="Perlinska-Lenart U."/>
            <person name="Aleksandrzak-Piekarczyk T."/>
            <person name="Szatraj K."/>
            <person name="Zielenkiewicz U."/>
            <person name="Pilsyk S."/>
            <person name="Malc E."/>
            <person name="Mieczkowski P."/>
            <person name="Kruszewska J.S."/>
            <person name="Biernat P."/>
            <person name="Pawlowska J."/>
        </authorList>
    </citation>
    <scope>NUCLEOTIDE SEQUENCE</scope>
    <source>
        <strain evidence="8">WA0000067209</strain>
    </source>
</reference>
<comment type="similarity">
    <text evidence="7">Belongs to the inorganic phosphate transporter (PiT) (TC 2.A.20) family.</text>
</comment>
<dbReference type="PANTHER" id="PTHR11101:SF80">
    <property type="entry name" value="PHOSPHATE TRANSPORTER"/>
    <property type="match status" value="1"/>
</dbReference>
<keyword evidence="9" id="KW-1185">Reference proteome</keyword>
<evidence type="ECO:0000256" key="7">
    <source>
        <dbReference type="RuleBase" id="RU363058"/>
    </source>
</evidence>
<keyword evidence="5 7" id="KW-1133">Transmembrane helix</keyword>
<dbReference type="AlphaFoldDB" id="A0A8H7PTY6"/>
<dbReference type="Pfam" id="PF01384">
    <property type="entry name" value="PHO4"/>
    <property type="match status" value="1"/>
</dbReference>
<organism evidence="8 9">
    <name type="scientific">Mortierella isabellina</name>
    <name type="common">Filamentous fungus</name>
    <name type="synonym">Umbelopsis isabellina</name>
    <dbReference type="NCBI Taxonomy" id="91625"/>
    <lineage>
        <taxon>Eukaryota</taxon>
        <taxon>Fungi</taxon>
        <taxon>Fungi incertae sedis</taxon>
        <taxon>Mucoromycota</taxon>
        <taxon>Mucoromycotina</taxon>
        <taxon>Umbelopsidomycetes</taxon>
        <taxon>Umbelopsidales</taxon>
        <taxon>Umbelopsidaceae</taxon>
        <taxon>Umbelopsis</taxon>
    </lineage>
</organism>
<feature type="transmembrane region" description="Helical" evidence="7">
    <location>
        <begin position="150"/>
        <end position="175"/>
    </location>
</feature>
<evidence type="ECO:0000256" key="3">
    <source>
        <dbReference type="ARBA" id="ARBA00022592"/>
    </source>
</evidence>
<dbReference type="GO" id="GO:0016020">
    <property type="term" value="C:membrane"/>
    <property type="evidence" value="ECO:0007669"/>
    <property type="project" value="UniProtKB-SubCell"/>
</dbReference>
<keyword evidence="3 7" id="KW-0592">Phosphate transport</keyword>
<feature type="transmembrane region" description="Helical" evidence="7">
    <location>
        <begin position="497"/>
        <end position="524"/>
    </location>
</feature>
<evidence type="ECO:0000256" key="5">
    <source>
        <dbReference type="ARBA" id="ARBA00022989"/>
    </source>
</evidence>
<comment type="subcellular location">
    <subcellularLocation>
        <location evidence="1 7">Membrane</location>
        <topology evidence="1 7">Multi-pass membrane protein</topology>
    </subcellularLocation>
</comment>
<evidence type="ECO:0000313" key="8">
    <source>
        <dbReference type="EMBL" id="KAG2179788.1"/>
    </source>
</evidence>
<dbReference type="GO" id="GO:0035435">
    <property type="term" value="P:phosphate ion transmembrane transport"/>
    <property type="evidence" value="ECO:0007669"/>
    <property type="project" value="TreeGrafter"/>
</dbReference>
<evidence type="ECO:0000313" key="9">
    <source>
        <dbReference type="Proteomes" id="UP000654370"/>
    </source>
</evidence>
<evidence type="ECO:0000256" key="2">
    <source>
        <dbReference type="ARBA" id="ARBA00022448"/>
    </source>
</evidence>
<comment type="function">
    <text evidence="7">Sodium-phosphate symporter.</text>
</comment>
<feature type="transmembrane region" description="Helical" evidence="7">
    <location>
        <begin position="187"/>
        <end position="207"/>
    </location>
</feature>
<keyword evidence="6 7" id="KW-0472">Membrane</keyword>
<gene>
    <name evidence="8" type="ORF">INT43_003571</name>
</gene>
<dbReference type="PANTHER" id="PTHR11101">
    <property type="entry name" value="PHOSPHATE TRANSPORTER"/>
    <property type="match status" value="1"/>
</dbReference>
<feature type="transmembrane region" description="Helical" evidence="7">
    <location>
        <begin position="219"/>
        <end position="242"/>
    </location>
</feature>
<comment type="caution">
    <text evidence="8">The sequence shown here is derived from an EMBL/GenBank/DDBJ whole genome shotgun (WGS) entry which is preliminary data.</text>
</comment>
<dbReference type="InterPro" id="IPR001204">
    <property type="entry name" value="Phos_transporter"/>
</dbReference>
<dbReference type="GO" id="GO:0005315">
    <property type="term" value="F:phosphate transmembrane transporter activity"/>
    <property type="evidence" value="ECO:0007669"/>
    <property type="project" value="InterPro"/>
</dbReference>
<feature type="transmembrane region" description="Helical" evidence="7">
    <location>
        <begin position="92"/>
        <end position="111"/>
    </location>
</feature>
<name>A0A8H7PTY6_MORIS</name>